<reference evidence="4" key="1">
    <citation type="journal article" date="2014" name="Environ. Microbiol.">
        <title>Comparative genomics of the marine bacterial genus Glaciecola reveals the high degree of genomic diversity and genomic characteristic for cold adaptation.</title>
        <authorList>
            <person name="Qin Q.L."/>
            <person name="Xie B.B."/>
            <person name="Yu Y."/>
            <person name="Shu Y.L."/>
            <person name="Rong J.C."/>
            <person name="Zhang Y.J."/>
            <person name="Zhao D.L."/>
            <person name="Chen X.L."/>
            <person name="Zhang X.Y."/>
            <person name="Chen B."/>
            <person name="Zhou B.C."/>
            <person name="Zhang Y.Z."/>
        </authorList>
    </citation>
    <scope>NUCLEOTIDE SEQUENCE [LARGE SCALE GENOMIC DNA]</scope>
    <source>
        <strain evidence="4">ACAM 615</strain>
    </source>
</reference>
<dbReference type="InterPro" id="IPR036265">
    <property type="entry name" value="HIT-like_sf"/>
</dbReference>
<comment type="caution">
    <text evidence="3">The sequence shown here is derived from an EMBL/GenBank/DDBJ whole genome shotgun (WGS) entry which is preliminary data.</text>
</comment>
<evidence type="ECO:0000259" key="2">
    <source>
        <dbReference type="PROSITE" id="PS51084"/>
    </source>
</evidence>
<keyword evidence="4" id="KW-1185">Reference proteome</keyword>
<proteinExistence type="predicted"/>
<name>K6ZGI7_9ALTE</name>
<evidence type="ECO:0000313" key="4">
    <source>
        <dbReference type="Proteomes" id="UP000006251"/>
    </source>
</evidence>
<dbReference type="InterPro" id="IPR026026">
    <property type="entry name" value="HIT_Hint"/>
</dbReference>
<dbReference type="STRING" id="1121922.GCA_000428905_02183"/>
<dbReference type="Gene3D" id="3.30.428.10">
    <property type="entry name" value="HIT-like"/>
    <property type="match status" value="1"/>
</dbReference>
<dbReference type="InterPro" id="IPR011146">
    <property type="entry name" value="HIT-like"/>
</dbReference>
<keyword evidence="3" id="KW-0378">Hydrolase</keyword>
<dbReference type="Pfam" id="PF01230">
    <property type="entry name" value="HIT"/>
    <property type="match status" value="1"/>
</dbReference>
<evidence type="ECO:0000256" key="1">
    <source>
        <dbReference type="PROSITE-ProRule" id="PRU00464"/>
    </source>
</evidence>
<dbReference type="GO" id="GO:0016787">
    <property type="term" value="F:hydrolase activity"/>
    <property type="evidence" value="ECO:0007669"/>
    <property type="project" value="UniProtKB-KW"/>
</dbReference>
<dbReference type="PIRSF" id="PIRSF000714">
    <property type="entry name" value="HIT"/>
    <property type="match status" value="1"/>
</dbReference>
<accession>K6ZGI7</accession>
<evidence type="ECO:0000313" key="3">
    <source>
        <dbReference type="EMBL" id="GAC29462.1"/>
    </source>
</evidence>
<organism evidence="3 4">
    <name type="scientific">Brumicola pallidula DSM 14239 = ACAM 615</name>
    <dbReference type="NCBI Taxonomy" id="1121922"/>
    <lineage>
        <taxon>Bacteria</taxon>
        <taxon>Pseudomonadati</taxon>
        <taxon>Pseudomonadota</taxon>
        <taxon>Gammaproteobacteria</taxon>
        <taxon>Alteromonadales</taxon>
        <taxon>Alteromonadaceae</taxon>
        <taxon>Brumicola</taxon>
    </lineage>
</organism>
<protein>
    <submittedName>
        <fullName evidence="3">HIT family hydrolase</fullName>
    </submittedName>
</protein>
<dbReference type="AlphaFoldDB" id="K6ZGI7"/>
<dbReference type="PROSITE" id="PS51084">
    <property type="entry name" value="HIT_2"/>
    <property type="match status" value="1"/>
</dbReference>
<sequence>MNDRQFIWCVLIPEINNVTEIIELNEAQQSELWKESAMLSRALKNGFSPDKLNVAAIGNIVSQLHVHHICRFKVDIAWPSPVWGRQPMIDYQENKQVALSEKICELLTQQQAI</sequence>
<dbReference type="SUPFAM" id="SSF54197">
    <property type="entry name" value="HIT-like"/>
    <property type="match status" value="1"/>
</dbReference>
<dbReference type="EMBL" id="BAEQ01000045">
    <property type="protein sequence ID" value="GAC29462.1"/>
    <property type="molecule type" value="Genomic_DNA"/>
</dbReference>
<gene>
    <name evidence="3" type="ORF">GPAL_2607</name>
</gene>
<dbReference type="Proteomes" id="UP000006251">
    <property type="component" value="Unassembled WGS sequence"/>
</dbReference>
<comment type="caution">
    <text evidence="1">Lacks conserved residue(s) required for the propagation of feature annotation.</text>
</comment>
<feature type="domain" description="HIT" evidence="2">
    <location>
        <begin position="1"/>
        <end position="78"/>
    </location>
</feature>